<dbReference type="Gene3D" id="1.10.630.10">
    <property type="entry name" value="Cytochrome P450"/>
    <property type="match status" value="1"/>
</dbReference>
<dbReference type="SUPFAM" id="SSF48264">
    <property type="entry name" value="Cytochrome P450"/>
    <property type="match status" value="1"/>
</dbReference>
<dbReference type="InterPro" id="IPR036396">
    <property type="entry name" value="Cyt_P450_sf"/>
</dbReference>
<organism evidence="7 8">
    <name type="scientific">Phascolomyces articulosus</name>
    <dbReference type="NCBI Taxonomy" id="60185"/>
    <lineage>
        <taxon>Eukaryota</taxon>
        <taxon>Fungi</taxon>
        <taxon>Fungi incertae sedis</taxon>
        <taxon>Mucoromycota</taxon>
        <taxon>Mucoromycotina</taxon>
        <taxon>Mucoromycetes</taxon>
        <taxon>Mucorales</taxon>
        <taxon>Lichtheimiaceae</taxon>
        <taxon>Phascolomyces</taxon>
    </lineage>
</organism>
<dbReference type="PRINTS" id="PR00385">
    <property type="entry name" value="P450"/>
</dbReference>
<dbReference type="InterPro" id="IPR002401">
    <property type="entry name" value="Cyt_P450_E_grp-I"/>
</dbReference>
<feature type="compositionally biased region" description="Acidic residues" evidence="6">
    <location>
        <begin position="462"/>
        <end position="507"/>
    </location>
</feature>
<feature type="region of interest" description="Disordered" evidence="6">
    <location>
        <begin position="455"/>
        <end position="524"/>
    </location>
</feature>
<keyword evidence="3 4" id="KW-0408">Iron</keyword>
<dbReference type="PROSITE" id="PS00086">
    <property type="entry name" value="CYTOCHROME_P450"/>
    <property type="match status" value="1"/>
</dbReference>
<feature type="binding site" description="axial binding residue" evidence="4">
    <location>
        <position position="398"/>
    </location>
    <ligand>
        <name>heme</name>
        <dbReference type="ChEBI" id="CHEBI:30413"/>
    </ligand>
    <ligandPart>
        <name>Fe</name>
        <dbReference type="ChEBI" id="CHEBI:18248"/>
    </ligandPart>
</feature>
<feature type="non-terminal residue" evidence="7">
    <location>
        <position position="1"/>
    </location>
</feature>
<keyword evidence="2 5" id="KW-0560">Oxidoreductase</keyword>
<evidence type="ECO:0000256" key="6">
    <source>
        <dbReference type="SAM" id="MobiDB-lite"/>
    </source>
</evidence>
<proteinExistence type="inferred from homology"/>
<evidence type="ECO:0000313" key="8">
    <source>
        <dbReference type="Proteomes" id="UP001209540"/>
    </source>
</evidence>
<reference evidence="7" key="1">
    <citation type="journal article" date="2022" name="IScience">
        <title>Evolution of zygomycete secretomes and the origins of terrestrial fungal ecologies.</title>
        <authorList>
            <person name="Chang Y."/>
            <person name="Wang Y."/>
            <person name="Mondo S."/>
            <person name="Ahrendt S."/>
            <person name="Andreopoulos W."/>
            <person name="Barry K."/>
            <person name="Beard J."/>
            <person name="Benny G.L."/>
            <person name="Blankenship S."/>
            <person name="Bonito G."/>
            <person name="Cuomo C."/>
            <person name="Desiro A."/>
            <person name="Gervers K.A."/>
            <person name="Hundley H."/>
            <person name="Kuo A."/>
            <person name="LaButti K."/>
            <person name="Lang B.F."/>
            <person name="Lipzen A."/>
            <person name="O'Donnell K."/>
            <person name="Pangilinan J."/>
            <person name="Reynolds N."/>
            <person name="Sandor L."/>
            <person name="Smith M.E."/>
            <person name="Tsang A."/>
            <person name="Grigoriev I.V."/>
            <person name="Stajich J.E."/>
            <person name="Spatafora J.W."/>
        </authorList>
    </citation>
    <scope>NUCLEOTIDE SEQUENCE</scope>
    <source>
        <strain evidence="7">RSA 2281</strain>
    </source>
</reference>
<comment type="cofactor">
    <cofactor evidence="4">
        <name>heme</name>
        <dbReference type="ChEBI" id="CHEBI:30413"/>
    </cofactor>
</comment>
<name>A0AAD5K9J2_9FUNG</name>
<keyword evidence="4 5" id="KW-0349">Heme</keyword>
<evidence type="ECO:0000256" key="4">
    <source>
        <dbReference type="PIRSR" id="PIRSR602401-1"/>
    </source>
</evidence>
<keyword evidence="1 4" id="KW-0479">Metal-binding</keyword>
<dbReference type="PANTHER" id="PTHR46300">
    <property type="entry name" value="P450, PUTATIVE (EUROFUNG)-RELATED-RELATED"/>
    <property type="match status" value="1"/>
</dbReference>
<evidence type="ECO:0000256" key="3">
    <source>
        <dbReference type="ARBA" id="ARBA00023004"/>
    </source>
</evidence>
<gene>
    <name evidence="7" type="ORF">BDA99DRAFT_438491</name>
</gene>
<dbReference type="Pfam" id="PF00067">
    <property type="entry name" value="p450"/>
    <property type="match status" value="1"/>
</dbReference>
<reference evidence="7" key="2">
    <citation type="submission" date="2023-02" db="EMBL/GenBank/DDBJ databases">
        <authorList>
            <consortium name="DOE Joint Genome Institute"/>
            <person name="Mondo S.J."/>
            <person name="Chang Y."/>
            <person name="Wang Y."/>
            <person name="Ahrendt S."/>
            <person name="Andreopoulos W."/>
            <person name="Barry K."/>
            <person name="Beard J."/>
            <person name="Benny G.L."/>
            <person name="Blankenship S."/>
            <person name="Bonito G."/>
            <person name="Cuomo C."/>
            <person name="Desiro A."/>
            <person name="Gervers K.A."/>
            <person name="Hundley H."/>
            <person name="Kuo A."/>
            <person name="LaButti K."/>
            <person name="Lang B.F."/>
            <person name="Lipzen A."/>
            <person name="O'Donnell K."/>
            <person name="Pangilinan J."/>
            <person name="Reynolds N."/>
            <person name="Sandor L."/>
            <person name="Smith M.W."/>
            <person name="Tsang A."/>
            <person name="Grigoriev I.V."/>
            <person name="Stajich J.E."/>
            <person name="Spatafora J.W."/>
        </authorList>
    </citation>
    <scope>NUCLEOTIDE SEQUENCE</scope>
    <source>
        <strain evidence="7">RSA 2281</strain>
    </source>
</reference>
<dbReference type="InterPro" id="IPR001128">
    <property type="entry name" value="Cyt_P450"/>
</dbReference>
<sequence>VGHLFSLGNQPVIQLMQWHQELGPVIRIQMGVKTWLMISDPHIAQELLVTNANSTSGRPFSTLTTKYRSMNGRGLISSGPTKSWRQVRTVANAILGPKKLNDERFVELLDDQVDRLVDTLAHGDNVNPADPIFRMALNFVLITCFGKSTSKEDALYLELSAVLKRANSFTGIRNNFTTYLPAFSFLDAAFLKTEDHYKEFIEKERNPLYKRLIKETLETGEECVVKSLTDMKEMGQLDDDDILVTAADLVTAGTETMAATLLWLFAILSTQREAQERIQEELADFISEYQRLPDFSERNAFPYLVAVQKECLRFRPTTPFGESHEVEEDVAWREHVIPAGTTIVTNMYSMHTDPSIYKNPEEFIPDRFLDHTAPMASSANAKVEQRDHFNFGWGRRVCPGAHLAEAQMFNVIVRVLANCSIEPARDEQGDLVSIDIDDVLSNGNVVTPGEYKVQFVRHDHDDDLEDDEEEDDDEDDEEEDEEEEDSDEDDDDSDSDDDDDSEYDDESSVQASNTQDELDSDDDL</sequence>
<dbReference type="Proteomes" id="UP001209540">
    <property type="component" value="Unassembled WGS sequence"/>
</dbReference>
<keyword evidence="5" id="KW-0503">Monooxygenase</keyword>
<dbReference type="GO" id="GO:0020037">
    <property type="term" value="F:heme binding"/>
    <property type="evidence" value="ECO:0007669"/>
    <property type="project" value="InterPro"/>
</dbReference>
<comment type="similarity">
    <text evidence="5">Belongs to the cytochrome P450 family.</text>
</comment>
<accession>A0AAD5K9J2</accession>
<comment type="caution">
    <text evidence="7">The sequence shown here is derived from an EMBL/GenBank/DDBJ whole genome shotgun (WGS) entry which is preliminary data.</text>
</comment>
<dbReference type="GO" id="GO:0016705">
    <property type="term" value="F:oxidoreductase activity, acting on paired donors, with incorporation or reduction of molecular oxygen"/>
    <property type="evidence" value="ECO:0007669"/>
    <property type="project" value="InterPro"/>
</dbReference>
<keyword evidence="8" id="KW-1185">Reference proteome</keyword>
<dbReference type="InterPro" id="IPR017972">
    <property type="entry name" value="Cyt_P450_CS"/>
</dbReference>
<evidence type="ECO:0000313" key="7">
    <source>
        <dbReference type="EMBL" id="KAI9262142.1"/>
    </source>
</evidence>
<evidence type="ECO:0000256" key="5">
    <source>
        <dbReference type="RuleBase" id="RU000461"/>
    </source>
</evidence>
<dbReference type="InterPro" id="IPR050364">
    <property type="entry name" value="Cytochrome_P450_fung"/>
</dbReference>
<evidence type="ECO:0000256" key="1">
    <source>
        <dbReference type="ARBA" id="ARBA00022723"/>
    </source>
</evidence>
<dbReference type="GO" id="GO:0005506">
    <property type="term" value="F:iron ion binding"/>
    <property type="evidence" value="ECO:0007669"/>
    <property type="project" value="InterPro"/>
</dbReference>
<protein>
    <submittedName>
        <fullName evidence="7">Cytochrome P450</fullName>
    </submittedName>
</protein>
<dbReference type="PANTHER" id="PTHR46300:SF11">
    <property type="entry name" value="OXIDOREDUCTASE, PUTATIVE-RELATED"/>
    <property type="match status" value="1"/>
</dbReference>
<dbReference type="GO" id="GO:0004497">
    <property type="term" value="F:monooxygenase activity"/>
    <property type="evidence" value="ECO:0007669"/>
    <property type="project" value="UniProtKB-KW"/>
</dbReference>
<dbReference type="AlphaFoldDB" id="A0AAD5K9J2"/>
<dbReference type="PRINTS" id="PR00463">
    <property type="entry name" value="EP450I"/>
</dbReference>
<dbReference type="EMBL" id="JAIXMP010000014">
    <property type="protein sequence ID" value="KAI9262142.1"/>
    <property type="molecule type" value="Genomic_DNA"/>
</dbReference>
<evidence type="ECO:0000256" key="2">
    <source>
        <dbReference type="ARBA" id="ARBA00023002"/>
    </source>
</evidence>